<dbReference type="PROSITE" id="PS51918">
    <property type="entry name" value="RADICAL_SAM"/>
    <property type="match status" value="1"/>
</dbReference>
<evidence type="ECO:0000313" key="7">
    <source>
        <dbReference type="EMBL" id="MVO84041.1"/>
    </source>
</evidence>
<dbReference type="SFLD" id="SFLDG01067">
    <property type="entry name" value="SPASM/twitch_domain_containing"/>
    <property type="match status" value="1"/>
</dbReference>
<dbReference type="SFLD" id="SFLDS00029">
    <property type="entry name" value="Radical_SAM"/>
    <property type="match status" value="1"/>
</dbReference>
<evidence type="ECO:0000256" key="3">
    <source>
        <dbReference type="ARBA" id="ARBA00023004"/>
    </source>
</evidence>
<accession>A0A6L6WVR1</accession>
<comment type="caution">
    <text evidence="7">The sequence shown here is derived from an EMBL/GenBank/DDBJ whole genome shotgun (WGS) entry which is preliminary data.</text>
</comment>
<gene>
    <name evidence="7" type="ORF">GPA10_04475</name>
</gene>
<dbReference type="InterPro" id="IPR058240">
    <property type="entry name" value="rSAM_sf"/>
</dbReference>
<dbReference type="AlphaFoldDB" id="A0A6L6WVR1"/>
<dbReference type="SFLD" id="SFLDF00365">
    <property type="entry name" value="thuricin_CD_(TrnCD-like)"/>
    <property type="match status" value="1"/>
</dbReference>
<dbReference type="PANTHER" id="PTHR11228">
    <property type="entry name" value="RADICAL SAM DOMAIN PROTEIN"/>
    <property type="match status" value="1"/>
</dbReference>
<dbReference type="EMBL" id="WPNZ01000002">
    <property type="protein sequence ID" value="MVO84041.1"/>
    <property type="molecule type" value="Genomic_DNA"/>
</dbReference>
<evidence type="ECO:0000256" key="5">
    <source>
        <dbReference type="SAM" id="MobiDB-lite"/>
    </source>
</evidence>
<dbReference type="PANTHER" id="PTHR11228:SF7">
    <property type="entry name" value="PQQA PEPTIDE CYCLASE"/>
    <property type="match status" value="1"/>
</dbReference>
<proteinExistence type="predicted"/>
<dbReference type="SFLD" id="SFLDG01386">
    <property type="entry name" value="main_SPASM_domain-containing"/>
    <property type="match status" value="1"/>
</dbReference>
<dbReference type="Pfam" id="PF04055">
    <property type="entry name" value="Radical_SAM"/>
    <property type="match status" value="1"/>
</dbReference>
<dbReference type="SFLD" id="SFLDG01216">
    <property type="entry name" value="thioether_bond_formation_requi"/>
    <property type="match status" value="1"/>
</dbReference>
<keyword evidence="2" id="KW-0479">Metal-binding</keyword>
<dbReference type="InterPro" id="IPR013785">
    <property type="entry name" value="Aldolase_TIM"/>
</dbReference>
<keyword evidence="3" id="KW-0408">Iron</keyword>
<dbReference type="GO" id="GO:0051536">
    <property type="term" value="F:iron-sulfur cluster binding"/>
    <property type="evidence" value="ECO:0007669"/>
    <property type="project" value="UniProtKB-KW"/>
</dbReference>
<feature type="region of interest" description="Disordered" evidence="5">
    <location>
        <begin position="284"/>
        <end position="304"/>
    </location>
</feature>
<evidence type="ECO:0000256" key="1">
    <source>
        <dbReference type="ARBA" id="ARBA00022691"/>
    </source>
</evidence>
<name>A0A6L6WVR1_9ACTN</name>
<dbReference type="CDD" id="cd01335">
    <property type="entry name" value="Radical_SAM"/>
    <property type="match status" value="1"/>
</dbReference>
<dbReference type="Proteomes" id="UP000483802">
    <property type="component" value="Unassembled WGS sequence"/>
</dbReference>
<dbReference type="RefSeq" id="WP_157164333.1">
    <property type="nucleotide sequence ID" value="NZ_WPNZ01000002.1"/>
</dbReference>
<dbReference type="SUPFAM" id="SSF102114">
    <property type="entry name" value="Radical SAM enzymes"/>
    <property type="match status" value="1"/>
</dbReference>
<keyword evidence="8" id="KW-1185">Reference proteome</keyword>
<dbReference type="InterPro" id="IPR007197">
    <property type="entry name" value="rSAM"/>
</dbReference>
<reference evidence="7 8" key="1">
    <citation type="submission" date="2019-11" db="EMBL/GenBank/DDBJ databases">
        <title>Streptomyces typhae sp. nov., a novel endophytic actinomycete isolated from the root of cattail pollen (Typha angustifolia L.).</title>
        <authorList>
            <person name="Peng C."/>
        </authorList>
    </citation>
    <scope>NUCLEOTIDE SEQUENCE [LARGE SCALE GENOMIC DNA]</scope>
    <source>
        <strain evidence="8">p1417</strain>
    </source>
</reference>
<dbReference type="GO" id="GO:0003824">
    <property type="term" value="F:catalytic activity"/>
    <property type="evidence" value="ECO:0007669"/>
    <property type="project" value="InterPro"/>
</dbReference>
<evidence type="ECO:0000259" key="6">
    <source>
        <dbReference type="PROSITE" id="PS51918"/>
    </source>
</evidence>
<organism evidence="7 8">
    <name type="scientific">Streptomyces typhae</name>
    <dbReference type="NCBI Taxonomy" id="2681492"/>
    <lineage>
        <taxon>Bacteria</taxon>
        <taxon>Bacillati</taxon>
        <taxon>Actinomycetota</taxon>
        <taxon>Actinomycetes</taxon>
        <taxon>Kitasatosporales</taxon>
        <taxon>Streptomycetaceae</taxon>
        <taxon>Streptomyces</taxon>
    </lineage>
</organism>
<protein>
    <submittedName>
        <fullName evidence="7">Radical SAM protein</fullName>
    </submittedName>
</protein>
<dbReference type="Gene3D" id="3.20.20.70">
    <property type="entry name" value="Aldolase class I"/>
    <property type="match status" value="1"/>
</dbReference>
<sequence length="304" mass="32469">MSAPTAEKPLTETLKPPRMLWLDLTRKCQLACVHCYNESGPDGDHGAMEREDWFRLIGEAAELGVPHVQLIGGEPMMHPNGIDLADFALSKGMGVEVYSNLVHVTEAWWEQLRHARMSLATSYYSALAAEHNAITGRRSHARTRQNIAKALAQGTPLRVGIISLDDAKDTEATRQDLESLGVTNIGVDHVRLFGRGAPSSQDPNPAGLCGHCGVGVASVSPTGEVSPCVFSTWLPAGNVRAGSLSSILSGPVMDEATALIRSARGNEASACTPDCVPKNPCDPRCEPNSSCRPGTPPSECQPRN</sequence>
<dbReference type="Pfam" id="PF13186">
    <property type="entry name" value="SPASM"/>
    <property type="match status" value="1"/>
</dbReference>
<evidence type="ECO:0000313" key="8">
    <source>
        <dbReference type="Proteomes" id="UP000483802"/>
    </source>
</evidence>
<feature type="domain" description="Radical SAM core" evidence="6">
    <location>
        <begin position="14"/>
        <end position="236"/>
    </location>
</feature>
<keyword evidence="1" id="KW-0949">S-adenosyl-L-methionine</keyword>
<evidence type="ECO:0000256" key="2">
    <source>
        <dbReference type="ARBA" id="ARBA00022723"/>
    </source>
</evidence>
<dbReference type="GO" id="GO:0046872">
    <property type="term" value="F:metal ion binding"/>
    <property type="evidence" value="ECO:0007669"/>
    <property type="project" value="UniProtKB-KW"/>
</dbReference>
<keyword evidence="4" id="KW-0411">Iron-sulfur</keyword>
<dbReference type="InterPro" id="IPR023885">
    <property type="entry name" value="4Fe4S-binding_SPASM_dom"/>
</dbReference>
<dbReference type="InterPro" id="IPR050377">
    <property type="entry name" value="Radical_SAM_PqqE_MftC-like"/>
</dbReference>
<evidence type="ECO:0000256" key="4">
    <source>
        <dbReference type="ARBA" id="ARBA00023014"/>
    </source>
</evidence>